<evidence type="ECO:0000313" key="1">
    <source>
        <dbReference type="EMBL" id="VFK41972.1"/>
    </source>
</evidence>
<gene>
    <name evidence="2" type="ORF">BECKTC1821D_GA0114238_10124</name>
    <name evidence="1" type="ORF">BECKTC1821E_GA0114239_10164</name>
</gene>
<sequence length="40" mass="4536">MTVIDNTQIFANFSANVAPQSRTVSRSSYIFPAFDLKLER</sequence>
<dbReference type="EMBL" id="CAADFS010000012">
    <property type="protein sequence ID" value="VFK42329.1"/>
    <property type="molecule type" value="Genomic_DNA"/>
</dbReference>
<name>A0A450YKC2_9GAMM</name>
<dbReference type="EMBL" id="CAADFT010000016">
    <property type="protein sequence ID" value="VFK41972.1"/>
    <property type="molecule type" value="Genomic_DNA"/>
</dbReference>
<dbReference type="AlphaFoldDB" id="A0A450YKC2"/>
<evidence type="ECO:0000313" key="2">
    <source>
        <dbReference type="EMBL" id="VFK42329.1"/>
    </source>
</evidence>
<protein>
    <submittedName>
        <fullName evidence="1">Uncharacterized protein</fullName>
    </submittedName>
</protein>
<organism evidence="1">
    <name type="scientific">Candidatus Kentrum sp. TC</name>
    <dbReference type="NCBI Taxonomy" id="2126339"/>
    <lineage>
        <taxon>Bacteria</taxon>
        <taxon>Pseudomonadati</taxon>
        <taxon>Pseudomonadota</taxon>
        <taxon>Gammaproteobacteria</taxon>
        <taxon>Candidatus Kentrum</taxon>
    </lineage>
</organism>
<accession>A0A450YKC2</accession>
<proteinExistence type="predicted"/>
<reference evidence="1" key="1">
    <citation type="submission" date="2019-02" db="EMBL/GenBank/DDBJ databases">
        <authorList>
            <person name="Gruber-Vodicka R. H."/>
            <person name="Seah K. B. B."/>
        </authorList>
    </citation>
    <scope>NUCLEOTIDE SEQUENCE</scope>
    <source>
        <strain evidence="2">BECK_BZ123</strain>
        <strain evidence="1">BECK_BZ125</strain>
    </source>
</reference>